<comment type="caution">
    <text evidence="1">The sequence shown here is derived from an EMBL/GenBank/DDBJ whole genome shotgun (WGS) entry which is preliminary data.</text>
</comment>
<dbReference type="EMBL" id="BTSX01000005">
    <property type="protein sequence ID" value="GMT01419.1"/>
    <property type="molecule type" value="Genomic_DNA"/>
</dbReference>
<proteinExistence type="predicted"/>
<sequence length="82" mass="9299">IFQDLISPCVMSTGIEKDGEEGADPNVIRMIVENVKDLTMDGVQPFTKRISVYPWSLNVIRYRPGQLTVFADCMKSEESAMW</sequence>
<organism evidence="1 2">
    <name type="scientific">Pristionchus entomophagus</name>
    <dbReference type="NCBI Taxonomy" id="358040"/>
    <lineage>
        <taxon>Eukaryota</taxon>
        <taxon>Metazoa</taxon>
        <taxon>Ecdysozoa</taxon>
        <taxon>Nematoda</taxon>
        <taxon>Chromadorea</taxon>
        <taxon>Rhabditida</taxon>
        <taxon>Rhabditina</taxon>
        <taxon>Diplogasteromorpha</taxon>
        <taxon>Diplogasteroidea</taxon>
        <taxon>Neodiplogasteridae</taxon>
        <taxon>Pristionchus</taxon>
    </lineage>
</organism>
<evidence type="ECO:0000313" key="1">
    <source>
        <dbReference type="EMBL" id="GMT01419.1"/>
    </source>
</evidence>
<feature type="non-terminal residue" evidence="1">
    <location>
        <position position="82"/>
    </location>
</feature>
<keyword evidence="2" id="KW-1185">Reference proteome</keyword>
<accession>A0AAV5U5N6</accession>
<protein>
    <submittedName>
        <fullName evidence="1">Uncharacterized protein</fullName>
    </submittedName>
</protein>
<evidence type="ECO:0000313" key="2">
    <source>
        <dbReference type="Proteomes" id="UP001432027"/>
    </source>
</evidence>
<gene>
    <name evidence="1" type="ORF">PENTCL1PPCAC_23593</name>
</gene>
<reference evidence="1" key="1">
    <citation type="submission" date="2023-10" db="EMBL/GenBank/DDBJ databases">
        <title>Genome assembly of Pristionchus species.</title>
        <authorList>
            <person name="Yoshida K."/>
            <person name="Sommer R.J."/>
        </authorList>
    </citation>
    <scope>NUCLEOTIDE SEQUENCE</scope>
    <source>
        <strain evidence="1">RS0144</strain>
    </source>
</reference>
<feature type="non-terminal residue" evidence="1">
    <location>
        <position position="1"/>
    </location>
</feature>
<dbReference type="AlphaFoldDB" id="A0AAV5U5N6"/>
<dbReference type="Proteomes" id="UP001432027">
    <property type="component" value="Unassembled WGS sequence"/>
</dbReference>
<name>A0AAV5U5N6_9BILA</name>